<evidence type="ECO:0000313" key="1">
    <source>
        <dbReference type="EMBL" id="KAJ9641794.1"/>
    </source>
</evidence>
<keyword evidence="2" id="KW-1185">Reference proteome</keyword>
<protein>
    <submittedName>
        <fullName evidence="1">Uncharacterized protein</fullName>
    </submittedName>
</protein>
<proteinExistence type="predicted"/>
<dbReference type="EMBL" id="JAPDRP010000014">
    <property type="protein sequence ID" value="KAJ9641794.1"/>
    <property type="molecule type" value="Genomic_DNA"/>
</dbReference>
<dbReference type="Proteomes" id="UP001172680">
    <property type="component" value="Unassembled WGS sequence"/>
</dbReference>
<comment type="caution">
    <text evidence="1">The sequence shown here is derived from an EMBL/GenBank/DDBJ whole genome shotgun (WGS) entry which is preliminary data.</text>
</comment>
<name>A0ACC2Z3B0_9PEZI</name>
<reference evidence="1" key="1">
    <citation type="submission" date="2022-10" db="EMBL/GenBank/DDBJ databases">
        <title>Culturing micro-colonial fungi from biological soil crusts in the Mojave desert and describing Neophaeococcomyces mojavensis, and introducing the new genera and species Taxawa tesnikishii.</title>
        <authorList>
            <person name="Kurbessoian T."/>
            <person name="Stajich J.E."/>
        </authorList>
    </citation>
    <scope>NUCLEOTIDE SEQUENCE</scope>
    <source>
        <strain evidence="1">JES_115</strain>
    </source>
</reference>
<organism evidence="1 2">
    <name type="scientific">Coniosporium tulheliwenetii</name>
    <dbReference type="NCBI Taxonomy" id="3383036"/>
    <lineage>
        <taxon>Eukaryota</taxon>
        <taxon>Fungi</taxon>
        <taxon>Dikarya</taxon>
        <taxon>Ascomycota</taxon>
        <taxon>Pezizomycotina</taxon>
        <taxon>Dothideomycetes</taxon>
        <taxon>Dothideomycetes incertae sedis</taxon>
        <taxon>Coniosporium</taxon>
    </lineage>
</organism>
<gene>
    <name evidence="1" type="ORF">H2199_005007</name>
</gene>
<evidence type="ECO:0000313" key="2">
    <source>
        <dbReference type="Proteomes" id="UP001172680"/>
    </source>
</evidence>
<accession>A0ACC2Z3B0</accession>
<sequence length="529" mass="58392">MEPRHIPGFYYDPDRKKYFKIQANHVAPAGAKYSRENVKKTEEESRKRKRSADIAATQRQQLVQRNRVLHHPLAGIVAERETGHQTPGSRRDVQARAYASGAEARVCFRSESLHKGPSSGWREGENLTFLDFDPATQGLFCAADNPRHRTGPTQSGLLYVPLEALEVKGTLTTGGLRDDSEPTLLSFIERLSSTRNQIEPLIALEGATSQSPLSRAPSLLSTYPDTFDVSLIDFFQSEITSVSLSQAHHTLLTTSSGSAGNPEIYLTRLQEVDGTHQPRFAEAVRFQTSVHTTIFTAAANPWHGSQITFAFGSSEGVTTMYPDTRPVHHGWTGKKIDETKSDVLALDWLSPHLLAAGLRNASVMLYDTRSTGSALRLRHNGAITALHRADDETRLVICGFPDALCTYDLRMSRELAAPQTSEASKGKRGRHKLKAPPTVPLLRFDYSNKYRYPLGFDVNAEVGLVAAAEDNGRIQLYSLQSGKKVENVPEVQETSAEPHQIKCLRIVETGDRGTKVLAGVGARIVELAW</sequence>